<protein>
    <submittedName>
        <fullName evidence="1">Uncharacterized protein</fullName>
    </submittedName>
</protein>
<organism evidence="1 2">
    <name type="scientific">Candidatus Lokiarchaeum ossiferum</name>
    <dbReference type="NCBI Taxonomy" id="2951803"/>
    <lineage>
        <taxon>Archaea</taxon>
        <taxon>Promethearchaeati</taxon>
        <taxon>Promethearchaeota</taxon>
        <taxon>Promethearchaeia</taxon>
        <taxon>Promethearchaeales</taxon>
        <taxon>Promethearchaeaceae</taxon>
        <taxon>Candidatus Lokiarchaeum</taxon>
    </lineage>
</organism>
<sequence length="102" mass="12417">MEIYQKSREDEIQEQDLGRFIANFKQFDKKKRRNQIYLDSTHPKQISRTEILFMSRLSLIKFIFNKTKRTISRNIRQAYFEMLSDKTYQNLVNDALSLMDEE</sequence>
<name>A0ABY6HLF7_9ARCH</name>
<keyword evidence="2" id="KW-1185">Reference proteome</keyword>
<dbReference type="EMBL" id="CP104013">
    <property type="protein sequence ID" value="UYP44335.1"/>
    <property type="molecule type" value="Genomic_DNA"/>
</dbReference>
<proteinExistence type="predicted"/>
<dbReference type="Proteomes" id="UP001208689">
    <property type="component" value="Chromosome"/>
</dbReference>
<gene>
    <name evidence="1" type="ORF">NEF87_000620</name>
</gene>
<reference evidence="1" key="1">
    <citation type="submission" date="2022-09" db="EMBL/GenBank/DDBJ databases">
        <title>Actin cytoskeleton and complex cell architecture in an #Asgard archaeon.</title>
        <authorList>
            <person name="Ponce Toledo R.I."/>
            <person name="Schleper C."/>
            <person name="Rodrigues Oliveira T."/>
            <person name="Wollweber F."/>
            <person name="Xu J."/>
            <person name="Rittmann S."/>
            <person name="Klingl A."/>
            <person name="Pilhofer M."/>
        </authorList>
    </citation>
    <scope>NUCLEOTIDE SEQUENCE</scope>
    <source>
        <strain evidence="1">B-35</strain>
    </source>
</reference>
<accession>A0ABY6HLF7</accession>
<evidence type="ECO:0000313" key="1">
    <source>
        <dbReference type="EMBL" id="UYP44335.1"/>
    </source>
</evidence>
<evidence type="ECO:0000313" key="2">
    <source>
        <dbReference type="Proteomes" id="UP001208689"/>
    </source>
</evidence>